<keyword evidence="2" id="KW-1185">Reference proteome</keyword>
<gene>
    <name evidence="1" type="ORF">SAMN05660918_0857</name>
</gene>
<name>A0A1H6R4L8_9FLAO</name>
<organism evidence="1 2">
    <name type="scientific">Flavobacterium terrigena</name>
    <dbReference type="NCBI Taxonomy" id="402734"/>
    <lineage>
        <taxon>Bacteria</taxon>
        <taxon>Pseudomonadati</taxon>
        <taxon>Bacteroidota</taxon>
        <taxon>Flavobacteriia</taxon>
        <taxon>Flavobacteriales</taxon>
        <taxon>Flavobacteriaceae</taxon>
        <taxon>Flavobacterium</taxon>
    </lineage>
</organism>
<sequence length="464" mass="54107">MNNKKIFILLPDGIGLRNFAFSNFHKIGKENFDITFWNNTPFNLTEFDFSEVKITNAKVHLASDVLKNAIIQSTLLLNKKNDNDNVYDSYRFKPNTKGIKNKLKNFLVDGLIKVCTNRKGISFLRNYLNKLEQTTAYYKTCREQLILQKPDFVFCTNQRHLSALAPLLAAKELNIPTATFIFSWDNLPKATMVVETDFYFVWSDFMKNELLKYYPNIKNEQVKITGTPQFETHFDEENYVTRDAFFAKYNLDTNKKYICYSGDDITTCPDDERYLEAVVNAVSNLNSKGNNLGIILRKSPVDFSNRYHEVLEKFKDIIVPIDPKWAKIGDGWNTVLPLKEDNAVLVNTIRHSEIVINLGSSMVFDFTVFEKPCLYINYDVTNKKQKDWSVDKIYKYVHFRSMYSKNDVIWINNQSEIEQKIQLALENNSSIAGAKKWFERINIQPADKASYRIWNEINKILKNE</sequence>
<evidence type="ECO:0000313" key="1">
    <source>
        <dbReference type="EMBL" id="SEI48164.1"/>
    </source>
</evidence>
<dbReference type="Proteomes" id="UP000199702">
    <property type="component" value="Unassembled WGS sequence"/>
</dbReference>
<accession>A0A1H6R4L8</accession>
<evidence type="ECO:0008006" key="3">
    <source>
        <dbReference type="Google" id="ProtNLM"/>
    </source>
</evidence>
<evidence type="ECO:0000313" key="2">
    <source>
        <dbReference type="Proteomes" id="UP000199702"/>
    </source>
</evidence>
<reference evidence="2" key="1">
    <citation type="submission" date="2016-10" db="EMBL/GenBank/DDBJ databases">
        <authorList>
            <person name="Varghese N."/>
            <person name="Submissions S."/>
        </authorList>
    </citation>
    <scope>NUCLEOTIDE SEQUENCE [LARGE SCALE GENOMIC DNA]</scope>
    <source>
        <strain evidence="2">DSM 17934</strain>
    </source>
</reference>
<dbReference type="EMBL" id="FNYA01000001">
    <property type="protein sequence ID" value="SEI48164.1"/>
    <property type="molecule type" value="Genomic_DNA"/>
</dbReference>
<dbReference type="STRING" id="402734.SAMN05660918_0857"/>
<proteinExistence type="predicted"/>
<dbReference type="AlphaFoldDB" id="A0A1H6R4L8"/>
<dbReference type="RefSeq" id="WP_091308496.1">
    <property type="nucleotide sequence ID" value="NZ_CBCSJU010000001.1"/>
</dbReference>
<protein>
    <recommendedName>
        <fullName evidence="3">UDP-glycosyltransferase</fullName>
    </recommendedName>
</protein>
<dbReference type="SUPFAM" id="SSF53756">
    <property type="entry name" value="UDP-Glycosyltransferase/glycogen phosphorylase"/>
    <property type="match status" value="1"/>
</dbReference>
<dbReference type="OrthoDB" id="913551at2"/>